<dbReference type="EMBL" id="MFTT01000016">
    <property type="protein sequence ID" value="OGI69964.1"/>
    <property type="molecule type" value="Genomic_DNA"/>
</dbReference>
<protein>
    <submittedName>
        <fullName evidence="1">Uncharacterized protein</fullName>
    </submittedName>
</protein>
<evidence type="ECO:0000313" key="2">
    <source>
        <dbReference type="Proteomes" id="UP000178059"/>
    </source>
</evidence>
<reference evidence="1 2" key="1">
    <citation type="journal article" date="2016" name="Nat. Commun.">
        <title>Thousands of microbial genomes shed light on interconnected biogeochemical processes in an aquifer system.</title>
        <authorList>
            <person name="Anantharaman K."/>
            <person name="Brown C.T."/>
            <person name="Hug L.A."/>
            <person name="Sharon I."/>
            <person name="Castelle C.J."/>
            <person name="Probst A.J."/>
            <person name="Thomas B.C."/>
            <person name="Singh A."/>
            <person name="Wilkins M.J."/>
            <person name="Karaoz U."/>
            <person name="Brodie E.L."/>
            <person name="Williams K.H."/>
            <person name="Hubbard S.S."/>
            <person name="Banfield J.F."/>
        </authorList>
    </citation>
    <scope>NUCLEOTIDE SEQUENCE [LARGE SCALE GENOMIC DNA]</scope>
</reference>
<dbReference type="AlphaFoldDB" id="A0A1F6VK14"/>
<name>A0A1F6VK14_9BACT</name>
<evidence type="ECO:0000313" key="1">
    <source>
        <dbReference type="EMBL" id="OGI69964.1"/>
    </source>
</evidence>
<proteinExistence type="predicted"/>
<comment type="caution">
    <text evidence="1">The sequence shown here is derived from an EMBL/GenBank/DDBJ whole genome shotgun (WGS) entry which is preliminary data.</text>
</comment>
<sequence length="80" mass="9026">MAEKAAHKVLSKERQGEIALLLLKRQLRKTQISAPADLKRDLGNIAKEIGIPMLELRDFLLPLYHAEIDLQTGFCELTIS</sequence>
<accession>A0A1F6VK14</accession>
<dbReference type="Proteomes" id="UP000178059">
    <property type="component" value="Unassembled WGS sequence"/>
</dbReference>
<organism evidence="1 2">
    <name type="scientific">Candidatus Nomurabacteria bacterium RIFCSPHIGHO2_01_FULL_42_16</name>
    <dbReference type="NCBI Taxonomy" id="1801743"/>
    <lineage>
        <taxon>Bacteria</taxon>
        <taxon>Candidatus Nomuraibacteriota</taxon>
    </lineage>
</organism>
<gene>
    <name evidence="1" type="ORF">A2824_01395</name>
</gene>